<reference evidence="2 3" key="1">
    <citation type="submission" date="2021-01" db="EMBL/GenBank/DDBJ databases">
        <title>Draft Genome Sequence and Polyhydroxyalkanoate Biosynthetic Potential of Jeongeupia naejangsanensis Type Strain DSM 24253.</title>
        <authorList>
            <person name="Turrini P."/>
            <person name="Artuso I."/>
            <person name="Lugli G.A."/>
            <person name="Frangipani E."/>
            <person name="Ventura M."/>
            <person name="Visca P."/>
        </authorList>
    </citation>
    <scope>NUCLEOTIDE SEQUENCE [LARGE SCALE GENOMIC DNA]</scope>
    <source>
        <strain evidence="2 3">DSM 24253</strain>
    </source>
</reference>
<dbReference type="RefSeq" id="WP_203539085.1">
    <property type="nucleotide sequence ID" value="NZ_JAESND010000007.1"/>
</dbReference>
<comment type="caution">
    <text evidence="2">The sequence shown here is derived from an EMBL/GenBank/DDBJ whole genome shotgun (WGS) entry which is preliminary data.</text>
</comment>
<protein>
    <recommendedName>
        <fullName evidence="4">Transmembrane protein</fullName>
    </recommendedName>
</protein>
<evidence type="ECO:0008006" key="4">
    <source>
        <dbReference type="Google" id="ProtNLM"/>
    </source>
</evidence>
<feature type="signal peptide" evidence="1">
    <location>
        <begin position="1"/>
        <end position="25"/>
    </location>
</feature>
<organism evidence="2 3">
    <name type="scientific">Jeongeupia naejangsanensis</name>
    <dbReference type="NCBI Taxonomy" id="613195"/>
    <lineage>
        <taxon>Bacteria</taxon>
        <taxon>Pseudomonadati</taxon>
        <taxon>Pseudomonadota</taxon>
        <taxon>Betaproteobacteria</taxon>
        <taxon>Neisseriales</taxon>
        <taxon>Chitinibacteraceae</taxon>
        <taxon>Jeongeupia</taxon>
    </lineage>
</organism>
<feature type="chain" id="PRO_5047014778" description="Transmembrane protein" evidence="1">
    <location>
        <begin position="26"/>
        <end position="158"/>
    </location>
</feature>
<name>A0ABS2BMJ9_9NEIS</name>
<dbReference type="Proteomes" id="UP000809431">
    <property type="component" value="Unassembled WGS sequence"/>
</dbReference>
<dbReference type="EMBL" id="JAESND010000007">
    <property type="protein sequence ID" value="MBM3116847.1"/>
    <property type="molecule type" value="Genomic_DNA"/>
</dbReference>
<evidence type="ECO:0000313" key="2">
    <source>
        <dbReference type="EMBL" id="MBM3116847.1"/>
    </source>
</evidence>
<evidence type="ECO:0000256" key="1">
    <source>
        <dbReference type="SAM" id="SignalP"/>
    </source>
</evidence>
<keyword evidence="1" id="KW-0732">Signal</keyword>
<evidence type="ECO:0000313" key="3">
    <source>
        <dbReference type="Proteomes" id="UP000809431"/>
    </source>
</evidence>
<gene>
    <name evidence="2" type="ORF">JMJ54_13510</name>
</gene>
<keyword evidence="3" id="KW-1185">Reference proteome</keyword>
<sequence length="158" mass="17541">MKRPLSTLMFALMTASLVVPQLAQARDGRANVNHVNNNRVHNTRTNVNRVNNNHVRNTSINHNVNRNINVNQNVHVDVDNHHNGWYDDDDYHPIATAVGVTAAVGLTAAVIGSITRTLPPNCAPYPYSGITYQQCGNTYYQPQYSGTNVQYVVVNPPH</sequence>
<accession>A0ABS2BMJ9</accession>
<proteinExistence type="predicted"/>